<dbReference type="KEGG" id="apra:G3A50_14450"/>
<organism evidence="1 2">
    <name type="scientific">Ancylobacter pratisalsi</name>
    <dbReference type="NCBI Taxonomy" id="1745854"/>
    <lineage>
        <taxon>Bacteria</taxon>
        <taxon>Pseudomonadati</taxon>
        <taxon>Pseudomonadota</taxon>
        <taxon>Alphaproteobacteria</taxon>
        <taxon>Hyphomicrobiales</taxon>
        <taxon>Xanthobacteraceae</taxon>
        <taxon>Ancylobacter</taxon>
    </lineage>
</organism>
<sequence length="86" mass="9313">MSTVLERQRAAKLTDAQFCGLDLLVTRGAAMRARAGWTFGTSSGPFILPATMDALIERGLVNRQHTGADATRLGRDTHKFIKGGRP</sequence>
<dbReference type="Proteomes" id="UP000464751">
    <property type="component" value="Chromosome"/>
</dbReference>
<accession>A0A6P1YNR1</accession>
<dbReference type="RefSeq" id="WP_163075920.1">
    <property type="nucleotide sequence ID" value="NZ_CP048630.1"/>
</dbReference>
<dbReference type="EMBL" id="CP048630">
    <property type="protein sequence ID" value="QIB34775.1"/>
    <property type="molecule type" value="Genomic_DNA"/>
</dbReference>
<protein>
    <submittedName>
        <fullName evidence="1">Uncharacterized protein</fullName>
    </submittedName>
</protein>
<evidence type="ECO:0000313" key="1">
    <source>
        <dbReference type="EMBL" id="QIB34775.1"/>
    </source>
</evidence>
<reference evidence="1 2" key="1">
    <citation type="submission" date="2020-02" db="EMBL/GenBank/DDBJ databases">
        <authorList>
            <person name="Li G."/>
        </authorList>
    </citation>
    <scope>NUCLEOTIDE SEQUENCE [LARGE SCALE GENOMIC DNA]</scope>
    <source>
        <strain evidence="1 2">DSM 102029</strain>
    </source>
</reference>
<keyword evidence="2" id="KW-1185">Reference proteome</keyword>
<evidence type="ECO:0000313" key="2">
    <source>
        <dbReference type="Proteomes" id="UP000464751"/>
    </source>
</evidence>
<name>A0A6P1YNR1_9HYPH</name>
<gene>
    <name evidence="1" type="ORF">G3A50_14450</name>
</gene>
<dbReference type="AlphaFoldDB" id="A0A6P1YNR1"/>
<proteinExistence type="predicted"/>